<evidence type="ECO:0000256" key="1">
    <source>
        <dbReference type="ARBA" id="ARBA00008791"/>
    </source>
</evidence>
<accession>A0ABT3CRE3</accession>
<comment type="caution">
    <text evidence="3">The sequence shown here is derived from an EMBL/GenBank/DDBJ whole genome shotgun (WGS) entry which is preliminary data.</text>
</comment>
<evidence type="ECO:0000259" key="2">
    <source>
        <dbReference type="Pfam" id="PF00582"/>
    </source>
</evidence>
<dbReference type="Gene3D" id="3.40.50.12370">
    <property type="match status" value="1"/>
</dbReference>
<dbReference type="SUPFAM" id="SSF52402">
    <property type="entry name" value="Adenine nucleotide alpha hydrolases-like"/>
    <property type="match status" value="2"/>
</dbReference>
<dbReference type="Pfam" id="PF00582">
    <property type="entry name" value="Usp"/>
    <property type="match status" value="1"/>
</dbReference>
<dbReference type="CDD" id="cd00293">
    <property type="entry name" value="USP-like"/>
    <property type="match status" value="1"/>
</dbReference>
<dbReference type="PANTHER" id="PTHR46268:SF6">
    <property type="entry name" value="UNIVERSAL STRESS PROTEIN UP12"/>
    <property type="match status" value="1"/>
</dbReference>
<dbReference type="PANTHER" id="PTHR46268">
    <property type="entry name" value="STRESS RESPONSE PROTEIN NHAX"/>
    <property type="match status" value="1"/>
</dbReference>
<organism evidence="3 4">
    <name type="scientific">Reichenbachiella ulvae</name>
    <dbReference type="NCBI Taxonomy" id="2980104"/>
    <lineage>
        <taxon>Bacteria</taxon>
        <taxon>Pseudomonadati</taxon>
        <taxon>Bacteroidota</taxon>
        <taxon>Cytophagia</taxon>
        <taxon>Cytophagales</taxon>
        <taxon>Reichenbachiellaceae</taxon>
        <taxon>Reichenbachiella</taxon>
    </lineage>
</organism>
<reference evidence="3 4" key="1">
    <citation type="submission" date="2022-10" db="EMBL/GenBank/DDBJ databases">
        <title>Comparative genomics and taxonomic characterization of three novel marine species of genus Reichenbachiella exhibiting antioxidant and polysaccharide degradation activities.</title>
        <authorList>
            <person name="Muhammad N."/>
            <person name="Lee Y.-J."/>
            <person name="Ko J."/>
            <person name="Kim S.-G."/>
        </authorList>
    </citation>
    <scope>NUCLEOTIDE SEQUENCE [LARGE SCALE GENOMIC DNA]</scope>
    <source>
        <strain evidence="3 4">ABR2-5</strain>
    </source>
</reference>
<name>A0ABT3CRE3_9BACT</name>
<proteinExistence type="inferred from homology"/>
<protein>
    <submittedName>
        <fullName evidence="3">Universal stress protein</fullName>
    </submittedName>
</protein>
<dbReference type="EMBL" id="JAOYOD010000001">
    <property type="protein sequence ID" value="MCV9386253.1"/>
    <property type="molecule type" value="Genomic_DNA"/>
</dbReference>
<evidence type="ECO:0000313" key="4">
    <source>
        <dbReference type="Proteomes" id="UP001300692"/>
    </source>
</evidence>
<comment type="similarity">
    <text evidence="1">Belongs to the universal stress protein A family.</text>
</comment>
<sequence length="276" mass="31656">MKKILVPMDFSQCAINAMRVAKELAKKLHCPIELVTSIHMPHLHAQTVGADSVVQPILSEYSHQIDENYRDLYEREGLNEIEFETKKFNSSVQNAIYSCIEQGDVGLVVSGTKENHDILEKILGGHTVDFISISKVPVLVIPEKVNHLEVRKIGLALNLEEEVQLDKLELVREFAKLFEAEINIMFIGAESEKRYIYDDNKVKLAEFFGDINNNFVNVKEHMDKSGKKILELVDELQLDMLYMHPKHHKLLDRIFRPSLTKQIAMEVDIPLLSVHE</sequence>
<dbReference type="InterPro" id="IPR006015">
    <property type="entry name" value="Universal_stress_UspA"/>
</dbReference>
<gene>
    <name evidence="3" type="ORF">N7U62_06230</name>
</gene>
<dbReference type="InterPro" id="IPR006016">
    <property type="entry name" value="UspA"/>
</dbReference>
<dbReference type="Proteomes" id="UP001300692">
    <property type="component" value="Unassembled WGS sequence"/>
</dbReference>
<feature type="domain" description="UspA" evidence="2">
    <location>
        <begin position="1"/>
        <end position="142"/>
    </location>
</feature>
<dbReference type="PRINTS" id="PR01438">
    <property type="entry name" value="UNVRSLSTRESS"/>
</dbReference>
<keyword evidence="4" id="KW-1185">Reference proteome</keyword>
<evidence type="ECO:0000313" key="3">
    <source>
        <dbReference type="EMBL" id="MCV9386253.1"/>
    </source>
</evidence>
<dbReference type="RefSeq" id="WP_264137038.1">
    <property type="nucleotide sequence ID" value="NZ_JAOYOD010000001.1"/>
</dbReference>